<evidence type="ECO:0000256" key="3">
    <source>
        <dbReference type="ARBA" id="ARBA00022475"/>
    </source>
</evidence>
<dbReference type="EMBL" id="JACIFP010000001">
    <property type="protein sequence ID" value="MBB4135404.1"/>
    <property type="molecule type" value="Genomic_DNA"/>
</dbReference>
<dbReference type="InterPro" id="IPR020846">
    <property type="entry name" value="MFS_dom"/>
</dbReference>
<evidence type="ECO:0000259" key="9">
    <source>
        <dbReference type="PROSITE" id="PS50850"/>
    </source>
</evidence>
<feature type="transmembrane region" description="Helical" evidence="8">
    <location>
        <begin position="110"/>
        <end position="134"/>
    </location>
</feature>
<dbReference type="Pfam" id="PF07690">
    <property type="entry name" value="MFS_1"/>
    <property type="match status" value="1"/>
</dbReference>
<dbReference type="GO" id="GO:0022857">
    <property type="term" value="F:transmembrane transporter activity"/>
    <property type="evidence" value="ECO:0007669"/>
    <property type="project" value="InterPro"/>
</dbReference>
<feature type="domain" description="Major facilitator superfamily (MFS) profile" evidence="9">
    <location>
        <begin position="19"/>
        <end position="397"/>
    </location>
</feature>
<feature type="compositionally biased region" description="Basic and acidic residues" evidence="7">
    <location>
        <begin position="410"/>
        <end position="419"/>
    </location>
</feature>
<feature type="transmembrane region" description="Helical" evidence="8">
    <location>
        <begin position="341"/>
        <end position="360"/>
    </location>
</feature>
<dbReference type="GO" id="GO:0005886">
    <property type="term" value="C:plasma membrane"/>
    <property type="evidence" value="ECO:0007669"/>
    <property type="project" value="UniProtKB-SubCell"/>
</dbReference>
<keyword evidence="3" id="KW-1003">Cell membrane</keyword>
<evidence type="ECO:0000256" key="7">
    <source>
        <dbReference type="SAM" id="MobiDB-lite"/>
    </source>
</evidence>
<feature type="transmembrane region" description="Helical" evidence="8">
    <location>
        <begin position="85"/>
        <end position="104"/>
    </location>
</feature>
<protein>
    <submittedName>
        <fullName evidence="10">Putative MFS family arabinose efflux permease</fullName>
    </submittedName>
</protein>
<feature type="transmembrane region" description="Helical" evidence="8">
    <location>
        <begin position="278"/>
        <end position="302"/>
    </location>
</feature>
<evidence type="ECO:0000256" key="5">
    <source>
        <dbReference type="ARBA" id="ARBA00022989"/>
    </source>
</evidence>
<evidence type="ECO:0000313" key="11">
    <source>
        <dbReference type="Proteomes" id="UP000551501"/>
    </source>
</evidence>
<dbReference type="InterPro" id="IPR011701">
    <property type="entry name" value="MFS"/>
</dbReference>
<organism evidence="10 11">
    <name type="scientific">Gordonia humi</name>
    <dbReference type="NCBI Taxonomy" id="686429"/>
    <lineage>
        <taxon>Bacteria</taxon>
        <taxon>Bacillati</taxon>
        <taxon>Actinomycetota</taxon>
        <taxon>Actinomycetes</taxon>
        <taxon>Mycobacteriales</taxon>
        <taxon>Gordoniaceae</taxon>
        <taxon>Gordonia</taxon>
    </lineage>
</organism>
<name>A0A840EYK0_9ACTN</name>
<evidence type="ECO:0000256" key="1">
    <source>
        <dbReference type="ARBA" id="ARBA00004651"/>
    </source>
</evidence>
<comment type="caution">
    <text evidence="10">The sequence shown here is derived from an EMBL/GenBank/DDBJ whole genome shotgun (WGS) entry which is preliminary data.</text>
</comment>
<keyword evidence="4 8" id="KW-0812">Transmembrane</keyword>
<feature type="transmembrane region" description="Helical" evidence="8">
    <location>
        <begin position="251"/>
        <end position="271"/>
    </location>
</feature>
<dbReference type="PROSITE" id="PS50850">
    <property type="entry name" value="MFS"/>
    <property type="match status" value="1"/>
</dbReference>
<dbReference type="RefSeq" id="WP_183370449.1">
    <property type="nucleotide sequence ID" value="NZ_BAABHL010000065.1"/>
</dbReference>
<accession>A0A840EYK0</accession>
<keyword evidence="11" id="KW-1185">Reference proteome</keyword>
<dbReference type="InterPro" id="IPR050171">
    <property type="entry name" value="MFS_Transporters"/>
</dbReference>
<dbReference type="InterPro" id="IPR036259">
    <property type="entry name" value="MFS_trans_sf"/>
</dbReference>
<evidence type="ECO:0000256" key="8">
    <source>
        <dbReference type="SAM" id="Phobius"/>
    </source>
</evidence>
<feature type="transmembrane region" description="Helical" evidence="8">
    <location>
        <begin position="223"/>
        <end position="245"/>
    </location>
</feature>
<feature type="transmembrane region" description="Helical" evidence="8">
    <location>
        <begin position="54"/>
        <end position="78"/>
    </location>
</feature>
<proteinExistence type="predicted"/>
<evidence type="ECO:0000256" key="2">
    <source>
        <dbReference type="ARBA" id="ARBA00022448"/>
    </source>
</evidence>
<dbReference type="PANTHER" id="PTHR23517">
    <property type="entry name" value="RESISTANCE PROTEIN MDTM, PUTATIVE-RELATED-RELATED"/>
    <property type="match status" value="1"/>
</dbReference>
<gene>
    <name evidence="10" type="ORF">BKA16_001956</name>
</gene>
<feature type="transmembrane region" description="Helical" evidence="8">
    <location>
        <begin position="20"/>
        <end position="42"/>
    </location>
</feature>
<dbReference type="PANTHER" id="PTHR23517:SF3">
    <property type="entry name" value="INTEGRAL MEMBRANE TRANSPORT PROTEIN"/>
    <property type="match status" value="1"/>
</dbReference>
<evidence type="ECO:0000313" key="10">
    <source>
        <dbReference type="EMBL" id="MBB4135404.1"/>
    </source>
</evidence>
<feature type="transmembrane region" description="Helical" evidence="8">
    <location>
        <begin position="372"/>
        <end position="392"/>
    </location>
</feature>
<dbReference type="Proteomes" id="UP000551501">
    <property type="component" value="Unassembled WGS sequence"/>
</dbReference>
<keyword evidence="6 8" id="KW-0472">Membrane</keyword>
<feature type="transmembrane region" description="Helical" evidence="8">
    <location>
        <begin position="176"/>
        <end position="196"/>
    </location>
</feature>
<comment type="subcellular location">
    <subcellularLocation>
        <location evidence="1">Cell membrane</location>
        <topology evidence="1">Multi-pass membrane protein</topology>
    </subcellularLocation>
</comment>
<sequence length="419" mass="43227">MIAQLRPRPWRTPGSRQLLVAAFSLTSMIGFIAMIQILPVVLDPMADELGVSRTAVAGASTVSTLVGAAAAFPVGVALDRHGGRALMTAGSVIGAVGVLLWSHAASLTVVYGAFVLIGMSIVMSTYEAAFAVIVVATSVEHRDRSILAVTMIAGLGTYAVYPLMGWLNATLGWRSTLIVLAAVMLSVSVPAHLFALPSGDDHRARVQHRPGSSVGAAVRSTDFWLVLVAFVAQAASVSAFLLLVVTYLRDVGHSEAVATSIPIAIGVLQVLSRLMISAFVRVLSMTVASAIAFAIQGAGLLLLPLAGLSIPLTLLCVAAVGLGQGIGVIARPSIVADSFGIARFASVLAIISVPIALARASSPLVGAWLGDWRFLVVSGAIALIGAGALLPLTRRPGPSRRTDSTSPDPTVRERTVPAG</sequence>
<evidence type="ECO:0000256" key="4">
    <source>
        <dbReference type="ARBA" id="ARBA00022692"/>
    </source>
</evidence>
<dbReference type="SUPFAM" id="SSF103473">
    <property type="entry name" value="MFS general substrate transporter"/>
    <property type="match status" value="1"/>
</dbReference>
<evidence type="ECO:0000256" key="6">
    <source>
        <dbReference type="ARBA" id="ARBA00023136"/>
    </source>
</evidence>
<reference evidence="10 11" key="1">
    <citation type="submission" date="2020-08" db="EMBL/GenBank/DDBJ databases">
        <title>Sequencing the genomes of 1000 actinobacteria strains.</title>
        <authorList>
            <person name="Klenk H.-P."/>
        </authorList>
    </citation>
    <scope>NUCLEOTIDE SEQUENCE [LARGE SCALE GENOMIC DNA]</scope>
    <source>
        <strain evidence="10 11">DSM 45298</strain>
    </source>
</reference>
<feature type="transmembrane region" description="Helical" evidence="8">
    <location>
        <begin position="308"/>
        <end position="329"/>
    </location>
</feature>
<dbReference type="AlphaFoldDB" id="A0A840EYK0"/>
<feature type="transmembrane region" description="Helical" evidence="8">
    <location>
        <begin position="146"/>
        <end position="164"/>
    </location>
</feature>
<feature type="region of interest" description="Disordered" evidence="7">
    <location>
        <begin position="395"/>
        <end position="419"/>
    </location>
</feature>
<dbReference type="Gene3D" id="1.20.1250.20">
    <property type="entry name" value="MFS general substrate transporter like domains"/>
    <property type="match status" value="1"/>
</dbReference>
<keyword evidence="2" id="KW-0813">Transport</keyword>
<keyword evidence="5 8" id="KW-1133">Transmembrane helix</keyword>